<dbReference type="AlphaFoldDB" id="A0A183ARF0"/>
<feature type="region of interest" description="Disordered" evidence="1">
    <location>
        <begin position="68"/>
        <end position="98"/>
    </location>
</feature>
<gene>
    <name evidence="2" type="ORF">ECPE_LOCUS9534</name>
</gene>
<dbReference type="Proteomes" id="UP000272942">
    <property type="component" value="Unassembled WGS sequence"/>
</dbReference>
<evidence type="ECO:0000313" key="2">
    <source>
        <dbReference type="EMBL" id="VDP85543.1"/>
    </source>
</evidence>
<evidence type="ECO:0000313" key="4">
    <source>
        <dbReference type="WBParaSite" id="ECPE_0000956501-mRNA-1"/>
    </source>
</evidence>
<dbReference type="WBParaSite" id="ECPE_0000956501-mRNA-1">
    <property type="protein sequence ID" value="ECPE_0000956501-mRNA-1"/>
    <property type="gene ID" value="ECPE_0000956501"/>
</dbReference>
<proteinExistence type="predicted"/>
<protein>
    <submittedName>
        <fullName evidence="4">Alpha-type protein kinase domain-containing protein</fullName>
    </submittedName>
</protein>
<feature type="compositionally biased region" description="Basic and acidic residues" evidence="1">
    <location>
        <begin position="80"/>
        <end position="89"/>
    </location>
</feature>
<organism evidence="4">
    <name type="scientific">Echinostoma caproni</name>
    <dbReference type="NCBI Taxonomy" id="27848"/>
    <lineage>
        <taxon>Eukaryota</taxon>
        <taxon>Metazoa</taxon>
        <taxon>Spiralia</taxon>
        <taxon>Lophotrochozoa</taxon>
        <taxon>Platyhelminthes</taxon>
        <taxon>Trematoda</taxon>
        <taxon>Digenea</taxon>
        <taxon>Plagiorchiida</taxon>
        <taxon>Echinostomata</taxon>
        <taxon>Echinostomatoidea</taxon>
        <taxon>Echinostomatidae</taxon>
        <taxon>Echinostoma</taxon>
    </lineage>
</organism>
<evidence type="ECO:0000256" key="1">
    <source>
        <dbReference type="SAM" id="MobiDB-lite"/>
    </source>
</evidence>
<evidence type="ECO:0000313" key="3">
    <source>
        <dbReference type="Proteomes" id="UP000272942"/>
    </source>
</evidence>
<accession>A0A183ARF0</accession>
<keyword evidence="3" id="KW-1185">Reference proteome</keyword>
<dbReference type="EMBL" id="UZAN01047570">
    <property type="protein sequence ID" value="VDP85543.1"/>
    <property type="molecule type" value="Genomic_DNA"/>
</dbReference>
<reference evidence="2 3" key="2">
    <citation type="submission" date="2018-11" db="EMBL/GenBank/DDBJ databases">
        <authorList>
            <consortium name="Pathogen Informatics"/>
        </authorList>
    </citation>
    <scope>NUCLEOTIDE SEQUENCE [LARGE SCALE GENOMIC DNA]</scope>
    <source>
        <strain evidence="2 3">Egypt</strain>
    </source>
</reference>
<reference evidence="4" key="1">
    <citation type="submission" date="2016-06" db="UniProtKB">
        <authorList>
            <consortium name="WormBaseParasite"/>
        </authorList>
    </citation>
    <scope>IDENTIFICATION</scope>
</reference>
<name>A0A183ARF0_9TREM</name>
<sequence length="98" mass="11245">MMLDNQVDHAVQFDVDPRMANEKNNLFTQSQPCDVACRFLHYEAFLIKTSERMEDFNQLGEVYYAKHSDPENGICPPPNTEKHETDETQRTASSHGAI</sequence>